<reference evidence="5" key="1">
    <citation type="journal article" date="2014" name="Proc. Natl. Acad. Sci. U.S.A.">
        <title>Extensive sampling of basidiomycete genomes demonstrates inadequacy of the white-rot/brown-rot paradigm for wood decay fungi.</title>
        <authorList>
            <person name="Riley R."/>
            <person name="Salamov A.A."/>
            <person name="Brown D.W."/>
            <person name="Nagy L.G."/>
            <person name="Floudas D."/>
            <person name="Held B.W."/>
            <person name="Levasseur A."/>
            <person name="Lombard V."/>
            <person name="Morin E."/>
            <person name="Otillar R."/>
            <person name="Lindquist E.A."/>
            <person name="Sun H."/>
            <person name="LaButti K.M."/>
            <person name="Schmutz J."/>
            <person name="Jabbour D."/>
            <person name="Luo H."/>
            <person name="Baker S.E."/>
            <person name="Pisabarro A.G."/>
            <person name="Walton J.D."/>
            <person name="Blanchette R.A."/>
            <person name="Henrissat B."/>
            <person name="Martin F."/>
            <person name="Cullen D."/>
            <person name="Hibbett D.S."/>
            <person name="Grigoriev I.V."/>
        </authorList>
    </citation>
    <scope>NUCLEOTIDE SEQUENCE [LARGE SCALE GENOMIC DNA]</scope>
    <source>
        <strain evidence="5">FD-172 SS1</strain>
    </source>
</reference>
<feature type="compositionally biased region" description="Polar residues" evidence="1">
    <location>
        <begin position="376"/>
        <end position="387"/>
    </location>
</feature>
<name>A0A067N107_BOTB1</name>
<dbReference type="Gene3D" id="1.20.5.510">
    <property type="entry name" value="Single helix bin"/>
    <property type="match status" value="1"/>
</dbReference>
<keyword evidence="2" id="KW-0812">Transmembrane</keyword>
<dbReference type="InParanoid" id="A0A067N107"/>
<evidence type="ECO:0000313" key="5">
    <source>
        <dbReference type="Proteomes" id="UP000027195"/>
    </source>
</evidence>
<keyword evidence="2" id="KW-0472">Membrane</keyword>
<sequence>MPSTSVLSLAAVASILLFPPAATAQSAIPDTTAVCRDEYSWMNNEEGQSPCLVSAYLEGSCLTGHWTVPALPAQQAYNPPSAGQANICTCSTVTYSTMSACGACQTGIFISWGSWASNCAANLKTVGGYPPTIPANTSVPAWAFIDPSSTSTFNQTQAKEIADQHQPDIRGNNGNSHPGAPASAGGKSHNSNTGAIVGGVIGGLVLVVLFVTGISYLLYNRRKRLQAQTTHQPQAIQTMGTLTSYEPSDTVSSPMPPDRSPTAPPPYVPHSSLPGSEITPYVVSGETHAYPTEKGSAIVHSPSTTPGSPSRSTTATPSVWSPTRLYDPEDPTTYPPSNLSLAAGVSHTAGGTMSPDLISMGDRGSIHPAHSVVGRNSMSSRADTTTTGKREFRLH</sequence>
<dbReference type="EMBL" id="KL198023">
    <property type="protein sequence ID" value="KDQ17456.1"/>
    <property type="molecule type" value="Genomic_DNA"/>
</dbReference>
<feature type="region of interest" description="Disordered" evidence="1">
    <location>
        <begin position="154"/>
        <end position="189"/>
    </location>
</feature>
<keyword evidence="2" id="KW-1133">Transmembrane helix</keyword>
<keyword evidence="3" id="KW-0732">Signal</keyword>
<proteinExistence type="predicted"/>
<feature type="chain" id="PRO_5001646139" evidence="3">
    <location>
        <begin position="25"/>
        <end position="395"/>
    </location>
</feature>
<dbReference type="OrthoDB" id="2576311at2759"/>
<feature type="compositionally biased region" description="Polar residues" evidence="1">
    <location>
        <begin position="226"/>
        <end position="253"/>
    </location>
</feature>
<feature type="compositionally biased region" description="Low complexity" evidence="1">
    <location>
        <begin position="301"/>
        <end position="318"/>
    </location>
</feature>
<dbReference type="STRING" id="930990.A0A067N107"/>
<evidence type="ECO:0000313" key="4">
    <source>
        <dbReference type="EMBL" id="KDQ17456.1"/>
    </source>
</evidence>
<feature type="region of interest" description="Disordered" evidence="1">
    <location>
        <begin position="296"/>
        <end position="322"/>
    </location>
</feature>
<dbReference type="Proteomes" id="UP000027195">
    <property type="component" value="Unassembled WGS sequence"/>
</dbReference>
<dbReference type="AlphaFoldDB" id="A0A067N107"/>
<protein>
    <submittedName>
        <fullName evidence="4">Uncharacterized protein</fullName>
    </submittedName>
</protein>
<gene>
    <name evidence="4" type="ORF">BOTBODRAFT_29638</name>
</gene>
<feature type="compositionally biased region" description="Pro residues" evidence="1">
    <location>
        <begin position="254"/>
        <end position="266"/>
    </location>
</feature>
<feature type="region of interest" description="Disordered" evidence="1">
    <location>
        <begin position="226"/>
        <end position="266"/>
    </location>
</feature>
<keyword evidence="5" id="KW-1185">Reference proteome</keyword>
<dbReference type="HOGENOM" id="CLU_053888_2_0_1"/>
<evidence type="ECO:0000256" key="1">
    <source>
        <dbReference type="SAM" id="MobiDB-lite"/>
    </source>
</evidence>
<feature type="transmembrane region" description="Helical" evidence="2">
    <location>
        <begin position="196"/>
        <end position="219"/>
    </location>
</feature>
<feature type="region of interest" description="Disordered" evidence="1">
    <location>
        <begin position="376"/>
        <end position="395"/>
    </location>
</feature>
<evidence type="ECO:0000256" key="3">
    <source>
        <dbReference type="SAM" id="SignalP"/>
    </source>
</evidence>
<accession>A0A067N107</accession>
<evidence type="ECO:0000256" key="2">
    <source>
        <dbReference type="SAM" id="Phobius"/>
    </source>
</evidence>
<organism evidence="4 5">
    <name type="scientific">Botryobasidium botryosum (strain FD-172 SS1)</name>
    <dbReference type="NCBI Taxonomy" id="930990"/>
    <lineage>
        <taxon>Eukaryota</taxon>
        <taxon>Fungi</taxon>
        <taxon>Dikarya</taxon>
        <taxon>Basidiomycota</taxon>
        <taxon>Agaricomycotina</taxon>
        <taxon>Agaricomycetes</taxon>
        <taxon>Cantharellales</taxon>
        <taxon>Botryobasidiaceae</taxon>
        <taxon>Botryobasidium</taxon>
    </lineage>
</organism>
<feature type="signal peptide" evidence="3">
    <location>
        <begin position="1"/>
        <end position="24"/>
    </location>
</feature>